<evidence type="ECO:0000256" key="5">
    <source>
        <dbReference type="ARBA" id="ARBA00022989"/>
    </source>
</evidence>
<feature type="transmembrane region" description="Helical" evidence="8">
    <location>
        <begin position="31"/>
        <end position="49"/>
    </location>
</feature>
<keyword evidence="4 7" id="KW-0812">Transmembrane</keyword>
<evidence type="ECO:0000256" key="7">
    <source>
        <dbReference type="RuleBase" id="RU000320"/>
    </source>
</evidence>
<feature type="domain" description="NADH:quinone oxidoreductase/Mrp antiporter transmembrane" evidence="9">
    <location>
        <begin position="127"/>
        <end position="415"/>
    </location>
</feature>
<feature type="transmembrane region" description="Helical" evidence="8">
    <location>
        <begin position="69"/>
        <end position="97"/>
    </location>
</feature>
<evidence type="ECO:0000256" key="2">
    <source>
        <dbReference type="ARBA" id="ARBA00005346"/>
    </source>
</evidence>
<feature type="transmembrane region" description="Helical" evidence="8">
    <location>
        <begin position="164"/>
        <end position="184"/>
    </location>
</feature>
<dbReference type="InterPro" id="IPR001750">
    <property type="entry name" value="ND/Mrp_TM"/>
</dbReference>
<evidence type="ECO:0000313" key="10">
    <source>
        <dbReference type="EMBL" id="QKG79656.1"/>
    </source>
</evidence>
<feature type="transmembrane region" description="Helical" evidence="8">
    <location>
        <begin position="407"/>
        <end position="426"/>
    </location>
</feature>
<gene>
    <name evidence="10" type="ORF">FHG85_05070</name>
</gene>
<comment type="similarity">
    <text evidence="2">Belongs to the CPA3 antiporters (TC 2.A.63) subunit D family.</text>
</comment>
<proteinExistence type="inferred from homology"/>
<dbReference type="GO" id="GO:0005886">
    <property type="term" value="C:plasma membrane"/>
    <property type="evidence" value="ECO:0007669"/>
    <property type="project" value="UniProtKB-SubCell"/>
</dbReference>
<dbReference type="Proteomes" id="UP000500961">
    <property type="component" value="Chromosome"/>
</dbReference>
<evidence type="ECO:0000256" key="3">
    <source>
        <dbReference type="ARBA" id="ARBA00022475"/>
    </source>
</evidence>
<accession>A0A7D3XLU0</accession>
<dbReference type="InterPro" id="IPR003918">
    <property type="entry name" value="NADH_UbQ_OxRdtase"/>
</dbReference>
<keyword evidence="6 8" id="KW-0472">Membrane</keyword>
<dbReference type="InterPro" id="IPR050586">
    <property type="entry name" value="CPA3_Na-H_Antiporter_D"/>
</dbReference>
<evidence type="ECO:0000256" key="1">
    <source>
        <dbReference type="ARBA" id="ARBA00004651"/>
    </source>
</evidence>
<keyword evidence="11" id="KW-1185">Reference proteome</keyword>
<organism evidence="10 11">
    <name type="scientific">Tenuifilum thalassicum</name>
    <dbReference type="NCBI Taxonomy" id="2590900"/>
    <lineage>
        <taxon>Bacteria</taxon>
        <taxon>Pseudomonadati</taxon>
        <taxon>Bacteroidota</taxon>
        <taxon>Bacteroidia</taxon>
        <taxon>Bacteroidales</taxon>
        <taxon>Tenuifilaceae</taxon>
        <taxon>Tenuifilum</taxon>
    </lineage>
</organism>
<keyword evidence="3" id="KW-1003">Cell membrane</keyword>
<dbReference type="GO" id="GO:0042773">
    <property type="term" value="P:ATP synthesis coupled electron transport"/>
    <property type="evidence" value="ECO:0007669"/>
    <property type="project" value="InterPro"/>
</dbReference>
<feature type="transmembrane region" description="Helical" evidence="8">
    <location>
        <begin position="241"/>
        <end position="265"/>
    </location>
</feature>
<evidence type="ECO:0000256" key="6">
    <source>
        <dbReference type="ARBA" id="ARBA00023136"/>
    </source>
</evidence>
<evidence type="ECO:0000259" key="9">
    <source>
        <dbReference type="Pfam" id="PF00361"/>
    </source>
</evidence>
<protein>
    <submittedName>
        <fullName evidence="10">Na+/H+ antiporter subunit D</fullName>
    </submittedName>
</protein>
<feature type="transmembrane region" description="Helical" evidence="8">
    <location>
        <begin position="6"/>
        <end position="24"/>
    </location>
</feature>
<reference evidence="10 11" key="1">
    <citation type="submission" date="2019-07" db="EMBL/GenBank/DDBJ databases">
        <title>Thalassofilum flectens gen. nov., sp. nov., a novel moderate thermophilic anaerobe from a shallow sea hot spring in Kunashir Island (Russia), representing a new family in the order Bacteroidales, and proposal of Thalassofilacea fam. nov.</title>
        <authorList>
            <person name="Kochetkova T.V."/>
            <person name="Podosokorskaya O.A."/>
            <person name="Novikov A."/>
            <person name="Elcheninov A.G."/>
            <person name="Toshchakov S.V."/>
            <person name="Kublanov I.V."/>
        </authorList>
    </citation>
    <scope>NUCLEOTIDE SEQUENCE [LARGE SCALE GENOMIC DNA]</scope>
    <source>
        <strain evidence="10 11">38-H</strain>
    </source>
</reference>
<dbReference type="AlphaFoldDB" id="A0A7D3XLU0"/>
<dbReference type="PANTHER" id="PTHR42703:SF1">
    <property type="entry name" value="NA(+)_H(+) ANTIPORTER SUBUNIT D1"/>
    <property type="match status" value="1"/>
</dbReference>
<feature type="transmembrane region" description="Helical" evidence="8">
    <location>
        <begin position="133"/>
        <end position="152"/>
    </location>
</feature>
<keyword evidence="5 8" id="KW-1133">Transmembrane helix</keyword>
<evidence type="ECO:0000256" key="4">
    <source>
        <dbReference type="ARBA" id="ARBA00022692"/>
    </source>
</evidence>
<evidence type="ECO:0000313" key="11">
    <source>
        <dbReference type="Proteomes" id="UP000500961"/>
    </source>
</evidence>
<sequence length="506" mass="55765">MQNIALVTVLFTPLATAILMFSAWGRKKLQVSIGAISTLLQLIAAITLFQKDNAIGIEIVNVGSWPTGFGIMLVADRMSTIYLLLSSFMSVVAFWYAVSFIKSKTSISIFFPVYFFLVFGLTGTFLAGDIFNLYVWFEVMLVSSFVLFTIGADKQQLEGSLKYVAINVLSSTLFLIGIGLLYGLTGHLNMAMIGKALPLVTDQLLVNTTAVFFFISFGIKAAIFPLFFWLPASYHTAPIGFTALIVALLTKVGIYSMTRFFTVIYPLEDTFLQIIMLVLAALTMVIGVLGAAAQVDFRKILSFHIVSQIGYMLMGLAIFTPLAIAGSLFFVIHNVLVKTNLFFVAGTVNRNFGSYKLKELGGVLRQSPWLALFFAISAFALTGIPPLTGFWGKYLLAWSGFQEGSTLVVTVTTISLLVSLLTLFSMTKIWNEVFWKPSPNGSQNEKFDLIKLIKLQPGMMLSIIAITLVVLVISFSPNSVIEWSMKASNFLVDNQSYIESVLNHIN</sequence>
<feature type="transmembrane region" description="Helical" evidence="8">
    <location>
        <begin position="305"/>
        <end position="324"/>
    </location>
</feature>
<comment type="subcellular location">
    <subcellularLocation>
        <location evidence="1">Cell membrane</location>
        <topology evidence="1">Multi-pass membrane protein</topology>
    </subcellularLocation>
    <subcellularLocation>
        <location evidence="7">Membrane</location>
        <topology evidence="7">Multi-pass membrane protein</topology>
    </subcellularLocation>
</comment>
<feature type="transmembrane region" description="Helical" evidence="8">
    <location>
        <begin position="369"/>
        <end position="387"/>
    </location>
</feature>
<dbReference type="PRINTS" id="PR01437">
    <property type="entry name" value="NUOXDRDTASE4"/>
</dbReference>
<name>A0A7D3XLU0_9BACT</name>
<dbReference type="PANTHER" id="PTHR42703">
    <property type="entry name" value="NADH DEHYDROGENASE"/>
    <property type="match status" value="1"/>
</dbReference>
<evidence type="ECO:0000256" key="8">
    <source>
        <dbReference type="SAM" id="Phobius"/>
    </source>
</evidence>
<feature type="transmembrane region" description="Helical" evidence="8">
    <location>
        <begin position="458"/>
        <end position="476"/>
    </location>
</feature>
<dbReference type="KEGG" id="ttz:FHG85_05070"/>
<feature type="transmembrane region" description="Helical" evidence="8">
    <location>
        <begin position="271"/>
        <end position="293"/>
    </location>
</feature>
<dbReference type="EMBL" id="CP041345">
    <property type="protein sequence ID" value="QKG79656.1"/>
    <property type="molecule type" value="Genomic_DNA"/>
</dbReference>
<dbReference type="Pfam" id="PF00361">
    <property type="entry name" value="Proton_antipo_M"/>
    <property type="match status" value="1"/>
</dbReference>
<feature type="transmembrane region" description="Helical" evidence="8">
    <location>
        <begin position="109"/>
        <end position="127"/>
    </location>
</feature>
<dbReference type="GO" id="GO:0008137">
    <property type="term" value="F:NADH dehydrogenase (ubiquinone) activity"/>
    <property type="evidence" value="ECO:0007669"/>
    <property type="project" value="InterPro"/>
</dbReference>
<feature type="transmembrane region" description="Helical" evidence="8">
    <location>
        <begin position="204"/>
        <end position="229"/>
    </location>
</feature>
<feature type="transmembrane region" description="Helical" evidence="8">
    <location>
        <begin position="330"/>
        <end position="348"/>
    </location>
</feature>
<dbReference type="RefSeq" id="WP_173073622.1">
    <property type="nucleotide sequence ID" value="NZ_CP041345.1"/>
</dbReference>